<feature type="domain" description="UspA" evidence="2">
    <location>
        <begin position="143"/>
        <end position="276"/>
    </location>
</feature>
<dbReference type="InterPro" id="IPR006015">
    <property type="entry name" value="Universal_stress_UspA"/>
</dbReference>
<evidence type="ECO:0000256" key="1">
    <source>
        <dbReference type="ARBA" id="ARBA00008791"/>
    </source>
</evidence>
<dbReference type="InterPro" id="IPR006016">
    <property type="entry name" value="UspA"/>
</dbReference>
<dbReference type="PANTHER" id="PTHR46553">
    <property type="entry name" value="ADENINE NUCLEOTIDE ALPHA HYDROLASES-LIKE SUPERFAMILY PROTEIN"/>
    <property type="match status" value="1"/>
</dbReference>
<protein>
    <submittedName>
        <fullName evidence="3">Universal stress protein</fullName>
    </submittedName>
</protein>
<evidence type="ECO:0000313" key="3">
    <source>
        <dbReference type="EMBL" id="MXQ64905.1"/>
    </source>
</evidence>
<comment type="caution">
    <text evidence="3">The sequence shown here is derived from an EMBL/GenBank/DDBJ whole genome shotgun (WGS) entry which is preliminary data.</text>
</comment>
<dbReference type="OrthoDB" id="9784123at2"/>
<reference evidence="3 4" key="1">
    <citation type="submission" date="2019-12" db="EMBL/GenBank/DDBJ databases">
        <title>Nocardia macrotermitis sp. nov. and Nocardia aurantia sp. nov., isolated from the gut of the fungus growing-termite Macrotermes natalensis.</title>
        <authorList>
            <person name="Christine B."/>
            <person name="Rene B."/>
        </authorList>
    </citation>
    <scope>NUCLEOTIDE SEQUENCE [LARGE SCALE GENOMIC DNA]</scope>
    <source>
        <strain evidence="3 4">DSM 102126</strain>
    </source>
</reference>
<comment type="similarity">
    <text evidence="1">Belongs to the universal stress protein A family.</text>
</comment>
<sequence length="287" mass="30071">MSPGTSVVVGYDGSEESERALAWAAEEAALRRLPLLVCHAWHWPYPVTYIDHEGTAIVRRMGQHVLDHGVGLARALRPGPEVHGRLLDGPASAALVNAAADAEVIVVGCRDEPAPGSTALRLPEHAGRPVVVVRPAGWRSGEIVAGVDGSAAGDAALGFAFEEAALRGRSVRAVYGCWEPGAEGGRDLALFHDAVRRDRGALLERAVAPWLAKYPQVDARTSLMVESPRKALLDAAQTAALVVVGDRGTGGFDALRLGATSGTVLRYAPCSVAVVPSPRAGRPNGRV</sequence>
<evidence type="ECO:0000259" key="2">
    <source>
        <dbReference type="Pfam" id="PF00582"/>
    </source>
</evidence>
<gene>
    <name evidence="3" type="ORF">GQ466_12740</name>
</gene>
<dbReference type="Gene3D" id="3.40.50.620">
    <property type="entry name" value="HUPs"/>
    <property type="match status" value="2"/>
</dbReference>
<dbReference type="RefSeq" id="WP_161103067.1">
    <property type="nucleotide sequence ID" value="NZ_JBHLYI010000001.1"/>
</dbReference>
<dbReference type="EMBL" id="WUTW01000002">
    <property type="protein sequence ID" value="MXQ64905.1"/>
    <property type="molecule type" value="Genomic_DNA"/>
</dbReference>
<feature type="domain" description="UspA" evidence="2">
    <location>
        <begin position="7"/>
        <end position="134"/>
    </location>
</feature>
<dbReference type="Pfam" id="PF00582">
    <property type="entry name" value="Usp"/>
    <property type="match status" value="2"/>
</dbReference>
<organism evidence="3 4">
    <name type="scientific">Actinomadura rayongensis</name>
    <dbReference type="NCBI Taxonomy" id="1429076"/>
    <lineage>
        <taxon>Bacteria</taxon>
        <taxon>Bacillati</taxon>
        <taxon>Actinomycetota</taxon>
        <taxon>Actinomycetes</taxon>
        <taxon>Streptosporangiales</taxon>
        <taxon>Thermomonosporaceae</taxon>
        <taxon>Actinomadura</taxon>
    </lineage>
</organism>
<dbReference type="PRINTS" id="PR01438">
    <property type="entry name" value="UNVRSLSTRESS"/>
</dbReference>
<dbReference type="InterPro" id="IPR014729">
    <property type="entry name" value="Rossmann-like_a/b/a_fold"/>
</dbReference>
<proteinExistence type="inferred from homology"/>
<dbReference type="Proteomes" id="UP000431901">
    <property type="component" value="Unassembled WGS sequence"/>
</dbReference>
<keyword evidence="4" id="KW-1185">Reference proteome</keyword>
<accession>A0A6I4W9F6</accession>
<dbReference type="SUPFAM" id="SSF52402">
    <property type="entry name" value="Adenine nucleotide alpha hydrolases-like"/>
    <property type="match status" value="2"/>
</dbReference>
<dbReference type="PANTHER" id="PTHR46553:SF3">
    <property type="entry name" value="ADENINE NUCLEOTIDE ALPHA HYDROLASES-LIKE SUPERFAMILY PROTEIN"/>
    <property type="match status" value="1"/>
</dbReference>
<dbReference type="AlphaFoldDB" id="A0A6I4W9F6"/>
<name>A0A6I4W9F6_9ACTN</name>
<evidence type="ECO:0000313" key="4">
    <source>
        <dbReference type="Proteomes" id="UP000431901"/>
    </source>
</evidence>